<feature type="domain" description="C2H2-type" evidence="2">
    <location>
        <begin position="76"/>
        <end position="98"/>
    </location>
</feature>
<keyword evidence="4" id="KW-1185">Reference proteome</keyword>
<accession>A0AAE0N3C3</accession>
<proteinExistence type="predicted"/>
<dbReference type="Proteomes" id="UP001287356">
    <property type="component" value="Unassembled WGS sequence"/>
</dbReference>
<evidence type="ECO:0000313" key="3">
    <source>
        <dbReference type="EMBL" id="KAK3369371.1"/>
    </source>
</evidence>
<reference evidence="3" key="2">
    <citation type="submission" date="2023-06" db="EMBL/GenBank/DDBJ databases">
        <authorList>
            <consortium name="Lawrence Berkeley National Laboratory"/>
            <person name="Haridas S."/>
            <person name="Hensen N."/>
            <person name="Bonometti L."/>
            <person name="Westerberg I."/>
            <person name="Brannstrom I.O."/>
            <person name="Guillou S."/>
            <person name="Cros-Aarteil S."/>
            <person name="Calhoun S."/>
            <person name="Kuo A."/>
            <person name="Mondo S."/>
            <person name="Pangilinan J."/>
            <person name="Riley R."/>
            <person name="Labutti K."/>
            <person name="Andreopoulos B."/>
            <person name="Lipzen A."/>
            <person name="Chen C."/>
            <person name="Yanf M."/>
            <person name="Daum C."/>
            <person name="Ng V."/>
            <person name="Clum A."/>
            <person name="Steindorff A."/>
            <person name="Ohm R."/>
            <person name="Martin F."/>
            <person name="Silar P."/>
            <person name="Natvig D."/>
            <person name="Lalanne C."/>
            <person name="Gautier V."/>
            <person name="Ament-Velasquez S.L."/>
            <person name="Kruys A."/>
            <person name="Hutchinson M.I."/>
            <person name="Powell A.J."/>
            <person name="Barry K."/>
            <person name="Miller A.N."/>
            <person name="Grigoriev I.V."/>
            <person name="Debuchy R."/>
            <person name="Gladieux P."/>
            <person name="Thoren M.H."/>
            <person name="Johannesson H."/>
        </authorList>
    </citation>
    <scope>NUCLEOTIDE SEQUENCE</scope>
    <source>
        <strain evidence="3">CBS 958.72</strain>
    </source>
</reference>
<evidence type="ECO:0000313" key="4">
    <source>
        <dbReference type="Proteomes" id="UP001287356"/>
    </source>
</evidence>
<dbReference type="InterPro" id="IPR036236">
    <property type="entry name" value="Znf_C2H2_sf"/>
</dbReference>
<dbReference type="AlphaFoldDB" id="A0AAE0N3C3"/>
<protein>
    <recommendedName>
        <fullName evidence="2">C2H2-type domain-containing protein</fullName>
    </recommendedName>
</protein>
<dbReference type="Gene3D" id="3.30.160.60">
    <property type="entry name" value="Classic Zinc Finger"/>
    <property type="match status" value="1"/>
</dbReference>
<gene>
    <name evidence="3" type="ORF">B0T24DRAFT_632469</name>
</gene>
<dbReference type="EMBL" id="JAULSN010000006">
    <property type="protein sequence ID" value="KAK3369371.1"/>
    <property type="molecule type" value="Genomic_DNA"/>
</dbReference>
<comment type="caution">
    <text evidence="3">The sequence shown here is derived from an EMBL/GenBank/DDBJ whole genome shotgun (WGS) entry which is preliminary data.</text>
</comment>
<feature type="region of interest" description="Disordered" evidence="1">
    <location>
        <begin position="35"/>
        <end position="69"/>
    </location>
</feature>
<dbReference type="PROSITE" id="PS00028">
    <property type="entry name" value="ZINC_FINGER_C2H2_1"/>
    <property type="match status" value="1"/>
</dbReference>
<evidence type="ECO:0000256" key="1">
    <source>
        <dbReference type="SAM" id="MobiDB-lite"/>
    </source>
</evidence>
<sequence>MSEAELEGLENDINHISLSPPHEMDPAAGYDYDYDVAGPSGEGGSGYAQPAPVAQQAHRSHRHRRPEVASGSSLRCHICNETFNSSKNRMRHDLSKKHRDNLAAIRPTPDVVKSYQCACSYTQARKDLYRRHLATCRFPFPAQFGPQVLYNCNCGFQDNDKDEHMTHINVCGRKRWSKGRGSSEAARST</sequence>
<name>A0AAE0N3C3_9PEZI</name>
<dbReference type="SUPFAM" id="SSF57667">
    <property type="entry name" value="beta-beta-alpha zinc fingers"/>
    <property type="match status" value="1"/>
</dbReference>
<evidence type="ECO:0000259" key="2">
    <source>
        <dbReference type="PROSITE" id="PS00028"/>
    </source>
</evidence>
<organism evidence="3 4">
    <name type="scientific">Lasiosphaeria ovina</name>
    <dbReference type="NCBI Taxonomy" id="92902"/>
    <lineage>
        <taxon>Eukaryota</taxon>
        <taxon>Fungi</taxon>
        <taxon>Dikarya</taxon>
        <taxon>Ascomycota</taxon>
        <taxon>Pezizomycotina</taxon>
        <taxon>Sordariomycetes</taxon>
        <taxon>Sordariomycetidae</taxon>
        <taxon>Sordariales</taxon>
        <taxon>Lasiosphaeriaceae</taxon>
        <taxon>Lasiosphaeria</taxon>
    </lineage>
</organism>
<dbReference type="InterPro" id="IPR013087">
    <property type="entry name" value="Znf_C2H2_type"/>
</dbReference>
<reference evidence="3" key="1">
    <citation type="journal article" date="2023" name="Mol. Phylogenet. Evol.">
        <title>Genome-scale phylogeny and comparative genomics of the fungal order Sordariales.</title>
        <authorList>
            <person name="Hensen N."/>
            <person name="Bonometti L."/>
            <person name="Westerberg I."/>
            <person name="Brannstrom I.O."/>
            <person name="Guillou S."/>
            <person name="Cros-Aarteil S."/>
            <person name="Calhoun S."/>
            <person name="Haridas S."/>
            <person name="Kuo A."/>
            <person name="Mondo S."/>
            <person name="Pangilinan J."/>
            <person name="Riley R."/>
            <person name="LaButti K."/>
            <person name="Andreopoulos B."/>
            <person name="Lipzen A."/>
            <person name="Chen C."/>
            <person name="Yan M."/>
            <person name="Daum C."/>
            <person name="Ng V."/>
            <person name="Clum A."/>
            <person name="Steindorff A."/>
            <person name="Ohm R.A."/>
            <person name="Martin F."/>
            <person name="Silar P."/>
            <person name="Natvig D.O."/>
            <person name="Lalanne C."/>
            <person name="Gautier V."/>
            <person name="Ament-Velasquez S.L."/>
            <person name="Kruys A."/>
            <person name="Hutchinson M.I."/>
            <person name="Powell A.J."/>
            <person name="Barry K."/>
            <person name="Miller A.N."/>
            <person name="Grigoriev I.V."/>
            <person name="Debuchy R."/>
            <person name="Gladieux P."/>
            <person name="Hiltunen Thoren M."/>
            <person name="Johannesson H."/>
        </authorList>
    </citation>
    <scope>NUCLEOTIDE SEQUENCE</scope>
    <source>
        <strain evidence="3">CBS 958.72</strain>
    </source>
</reference>